<dbReference type="RefSeq" id="WP_111362190.1">
    <property type="nucleotide sequence ID" value="NZ_JASHJG010000026.1"/>
</dbReference>
<comment type="caution">
    <text evidence="2">The sequence shown here is derived from an EMBL/GenBank/DDBJ whole genome shotgun (WGS) entry which is preliminary data.</text>
</comment>
<gene>
    <name evidence="2" type="ORF">FLO80_00990</name>
</gene>
<dbReference type="Proteomes" id="UP000325291">
    <property type="component" value="Unassembled WGS sequence"/>
</dbReference>
<keyword evidence="3" id="KW-1185">Reference proteome</keyword>
<evidence type="ECO:0008006" key="4">
    <source>
        <dbReference type="Google" id="ProtNLM"/>
    </source>
</evidence>
<feature type="chain" id="PRO_5022943731" description="AAA+ family ATPase" evidence="1">
    <location>
        <begin position="20"/>
        <end position="122"/>
    </location>
</feature>
<protein>
    <recommendedName>
        <fullName evidence="4">AAA+ family ATPase</fullName>
    </recommendedName>
</protein>
<accession>A0A5A9ZV27</accession>
<proteinExistence type="predicted"/>
<sequence>MKHVLAIALSLCLAAPVIAQEQEDERGFSLMEEGARLFLEGIMREMEPALDDLREFSDEVEPGLRRFVEEMGPALGELMNKIDDFTVYHPPEMLPNGDIIIRRKTPLEQERDEVAPGDEIEL</sequence>
<evidence type="ECO:0000313" key="2">
    <source>
        <dbReference type="EMBL" id="KAA0920782.1"/>
    </source>
</evidence>
<evidence type="ECO:0000313" key="3">
    <source>
        <dbReference type="Proteomes" id="UP000325291"/>
    </source>
</evidence>
<name>A0A5A9ZV27_9RHOB</name>
<evidence type="ECO:0000256" key="1">
    <source>
        <dbReference type="SAM" id="SignalP"/>
    </source>
</evidence>
<organism evidence="2 3">
    <name type="scientific">Aquicoccus porphyridii</name>
    <dbReference type="NCBI Taxonomy" id="1852029"/>
    <lineage>
        <taxon>Bacteria</taxon>
        <taxon>Pseudomonadati</taxon>
        <taxon>Pseudomonadota</taxon>
        <taxon>Alphaproteobacteria</taxon>
        <taxon>Rhodobacterales</taxon>
        <taxon>Paracoccaceae</taxon>
        <taxon>Aquicoccus</taxon>
    </lineage>
</organism>
<dbReference type="EMBL" id="VINQ01000001">
    <property type="protein sequence ID" value="KAA0920782.1"/>
    <property type="molecule type" value="Genomic_DNA"/>
</dbReference>
<feature type="signal peptide" evidence="1">
    <location>
        <begin position="1"/>
        <end position="19"/>
    </location>
</feature>
<reference evidence="2 3" key="1">
    <citation type="submission" date="2019-07" db="EMBL/GenBank/DDBJ databases">
        <title>Aquicoccus porphyridii gen. nov., sp. nov., isolated from a small marine red alga, Porphyridium marinum.</title>
        <authorList>
            <person name="Liu L."/>
        </authorList>
    </citation>
    <scope>NUCLEOTIDE SEQUENCE [LARGE SCALE GENOMIC DNA]</scope>
    <source>
        <strain evidence="2 3">L1 8-17</strain>
    </source>
</reference>
<keyword evidence="1" id="KW-0732">Signal</keyword>
<dbReference type="AlphaFoldDB" id="A0A5A9ZV27"/>